<dbReference type="Proteomes" id="UP000092993">
    <property type="component" value="Unassembled WGS sequence"/>
</dbReference>
<keyword evidence="2" id="KW-1185">Reference proteome</keyword>
<proteinExistence type="predicted"/>
<dbReference type="EMBL" id="LUGG01000013">
    <property type="protein sequence ID" value="OBZ71037.1"/>
    <property type="molecule type" value="Genomic_DNA"/>
</dbReference>
<comment type="caution">
    <text evidence="1">The sequence shown here is derived from an EMBL/GenBank/DDBJ whole genome shotgun (WGS) entry which is preliminary data.</text>
</comment>
<sequence length="92" mass="10287">MDSVAKNFFVDDTLKAPKKELIIISVLVQDNSGHTRLVAFGECTQLNIVRRFKQLSSPFRMFLIAFSAFSKLRTNSSTLESNPVVLPACPCH</sequence>
<reference evidence="1 2" key="1">
    <citation type="submission" date="2016-03" db="EMBL/GenBank/DDBJ databases">
        <title>Whole genome sequencing of Grifola frondosa 9006-11.</title>
        <authorList>
            <person name="Min B."/>
            <person name="Park H."/>
            <person name="Kim J.-G."/>
            <person name="Cho H."/>
            <person name="Oh Y.-L."/>
            <person name="Kong W.-S."/>
            <person name="Choi I.-G."/>
        </authorList>
    </citation>
    <scope>NUCLEOTIDE SEQUENCE [LARGE SCALE GENOMIC DNA]</scope>
    <source>
        <strain evidence="1 2">9006-11</strain>
    </source>
</reference>
<protein>
    <submittedName>
        <fullName evidence="1">Uncharacterized protein</fullName>
    </submittedName>
</protein>
<accession>A0A1C7M3E9</accession>
<organism evidence="1 2">
    <name type="scientific">Grifola frondosa</name>
    <name type="common">Maitake</name>
    <name type="synonym">Polyporus frondosus</name>
    <dbReference type="NCBI Taxonomy" id="5627"/>
    <lineage>
        <taxon>Eukaryota</taxon>
        <taxon>Fungi</taxon>
        <taxon>Dikarya</taxon>
        <taxon>Basidiomycota</taxon>
        <taxon>Agaricomycotina</taxon>
        <taxon>Agaricomycetes</taxon>
        <taxon>Polyporales</taxon>
        <taxon>Grifolaceae</taxon>
        <taxon>Grifola</taxon>
    </lineage>
</organism>
<dbReference type="AlphaFoldDB" id="A0A1C7M3E9"/>
<gene>
    <name evidence="1" type="ORF">A0H81_09480</name>
</gene>
<evidence type="ECO:0000313" key="2">
    <source>
        <dbReference type="Proteomes" id="UP000092993"/>
    </source>
</evidence>
<evidence type="ECO:0000313" key="1">
    <source>
        <dbReference type="EMBL" id="OBZ71037.1"/>
    </source>
</evidence>
<name>A0A1C7M3E9_GRIFR</name>